<feature type="transmembrane region" description="Helical" evidence="1">
    <location>
        <begin position="191"/>
        <end position="210"/>
    </location>
</feature>
<keyword evidence="1" id="KW-1133">Transmembrane helix</keyword>
<feature type="transmembrane region" description="Helical" evidence="1">
    <location>
        <begin position="105"/>
        <end position="122"/>
    </location>
</feature>
<evidence type="ECO:0008006" key="4">
    <source>
        <dbReference type="Google" id="ProtNLM"/>
    </source>
</evidence>
<dbReference type="PANTHER" id="PTHR37422">
    <property type="entry name" value="TEICHURONIC ACID BIOSYNTHESIS PROTEIN TUAE"/>
    <property type="match status" value="1"/>
</dbReference>
<dbReference type="EMBL" id="LBSV01000003">
    <property type="protein sequence ID" value="KKQ26192.1"/>
    <property type="molecule type" value="Genomic_DNA"/>
</dbReference>
<sequence length="420" mass="48187">MKKIKMKKQPNKSFFNIILFSFFLFLLPTQLGKHFFPPFSYINGVRVDYLSPTIYLTDIIIFLLFLFNFKAVINFFKNKNVLLGLGLLLINSLLAKNQLTAFYQLIRIVEFLIVFSLGRQLFKIIKEKLLLIILLLTSSFQLILAALQLISKHSIQGIFYFFGERLFSLSTPGIAKAAFQGIEFLRPYGTFSHPNSLSGFFLLLYFFVLTNKKFNKHFVLKYSLLFILTGLVFISFSKAAILIFLILNTSYLILNTGIKCRICKITRIIVPLVVSLIFLQVTTDPLTIEKRLELIKNSFNILSNKAFFGVGLGNYLIAQAEYISKYPLFFNQPVHNIFLLFFSESGVIIGGIILLLIFTLIKRLIKVNSYIVLAVVLTGFFDHYWLTLEQNFLLLALVYGSVSSSFFISKFNLRSPLIPD</sequence>
<organism evidence="2 3">
    <name type="scientific">Candidatus Roizmanbacteria bacterium GW2011_GWC2_37_13</name>
    <dbReference type="NCBI Taxonomy" id="1618486"/>
    <lineage>
        <taxon>Bacteria</taxon>
        <taxon>Candidatus Roizmaniibacteriota</taxon>
    </lineage>
</organism>
<keyword evidence="1" id="KW-0472">Membrane</keyword>
<comment type="caution">
    <text evidence="2">The sequence shown here is derived from an EMBL/GenBank/DDBJ whole genome shotgun (WGS) entry which is preliminary data.</text>
</comment>
<reference evidence="2 3" key="1">
    <citation type="journal article" date="2015" name="Nature">
        <title>rRNA introns, odd ribosomes, and small enigmatic genomes across a large radiation of phyla.</title>
        <authorList>
            <person name="Brown C.T."/>
            <person name="Hug L.A."/>
            <person name="Thomas B.C."/>
            <person name="Sharon I."/>
            <person name="Castelle C.J."/>
            <person name="Singh A."/>
            <person name="Wilkins M.J."/>
            <person name="Williams K.H."/>
            <person name="Banfield J.F."/>
        </authorList>
    </citation>
    <scope>NUCLEOTIDE SEQUENCE [LARGE SCALE GENOMIC DNA]</scope>
</reference>
<proteinExistence type="predicted"/>
<feature type="transmembrane region" description="Helical" evidence="1">
    <location>
        <begin position="268"/>
        <end position="287"/>
    </location>
</feature>
<dbReference type="PANTHER" id="PTHR37422:SF17">
    <property type="entry name" value="O-ANTIGEN LIGASE"/>
    <property type="match status" value="1"/>
</dbReference>
<feature type="transmembrane region" description="Helical" evidence="1">
    <location>
        <begin position="299"/>
        <end position="317"/>
    </location>
</feature>
<feature type="transmembrane region" description="Helical" evidence="1">
    <location>
        <begin position="392"/>
        <end position="413"/>
    </location>
</feature>
<evidence type="ECO:0000313" key="2">
    <source>
        <dbReference type="EMBL" id="KKQ26192.1"/>
    </source>
</evidence>
<gene>
    <name evidence="2" type="ORF">US40_C0003G0044</name>
</gene>
<keyword evidence="1" id="KW-0812">Transmembrane</keyword>
<feature type="transmembrane region" description="Helical" evidence="1">
    <location>
        <begin position="222"/>
        <end position="248"/>
    </location>
</feature>
<feature type="transmembrane region" description="Helical" evidence="1">
    <location>
        <begin position="81"/>
        <end position="99"/>
    </location>
</feature>
<name>A0A0G0G877_9BACT</name>
<feature type="transmembrane region" description="Helical" evidence="1">
    <location>
        <begin position="129"/>
        <end position="150"/>
    </location>
</feature>
<evidence type="ECO:0000256" key="1">
    <source>
        <dbReference type="SAM" id="Phobius"/>
    </source>
</evidence>
<dbReference type="AlphaFoldDB" id="A0A0G0G877"/>
<protein>
    <recommendedName>
        <fullName evidence="4">O-antigen ligase-related protein</fullName>
    </recommendedName>
</protein>
<feature type="transmembrane region" description="Helical" evidence="1">
    <location>
        <begin position="48"/>
        <end position="69"/>
    </location>
</feature>
<dbReference type="InterPro" id="IPR051533">
    <property type="entry name" value="WaaL-like"/>
</dbReference>
<dbReference type="Proteomes" id="UP000034917">
    <property type="component" value="Unassembled WGS sequence"/>
</dbReference>
<accession>A0A0G0G877</accession>
<evidence type="ECO:0000313" key="3">
    <source>
        <dbReference type="Proteomes" id="UP000034917"/>
    </source>
</evidence>
<feature type="transmembrane region" description="Helical" evidence="1">
    <location>
        <begin position="337"/>
        <end position="360"/>
    </location>
</feature>
<feature type="transmembrane region" description="Helical" evidence="1">
    <location>
        <begin position="367"/>
        <end position="386"/>
    </location>
</feature>